<dbReference type="PANTHER" id="PTHR32089">
    <property type="entry name" value="METHYL-ACCEPTING CHEMOTAXIS PROTEIN MCPB"/>
    <property type="match status" value="1"/>
</dbReference>
<dbReference type="EMBL" id="JBHMCA010000022">
    <property type="protein sequence ID" value="MFB9443636.1"/>
    <property type="molecule type" value="Genomic_DNA"/>
</dbReference>
<proteinExistence type="inferred from homology"/>
<gene>
    <name evidence="9" type="ORF">ACFFTR_11135</name>
</gene>
<feature type="domain" description="Methyl-accepting transducer" evidence="7">
    <location>
        <begin position="446"/>
        <end position="675"/>
    </location>
</feature>
<keyword evidence="2 6" id="KW-1133">Transmembrane helix</keyword>
<dbReference type="Proteomes" id="UP001589608">
    <property type="component" value="Unassembled WGS sequence"/>
</dbReference>
<protein>
    <submittedName>
        <fullName evidence="9">Cache 3/Cache 2 fusion domain-containing protein</fullName>
    </submittedName>
</protein>
<comment type="similarity">
    <text evidence="4">Belongs to the methyl-accepting chemotaxis (MCP) protein family.</text>
</comment>
<evidence type="ECO:0000313" key="10">
    <source>
        <dbReference type="Proteomes" id="UP001589608"/>
    </source>
</evidence>
<dbReference type="SMART" id="SM00283">
    <property type="entry name" value="MA"/>
    <property type="match status" value="1"/>
</dbReference>
<dbReference type="InterPro" id="IPR033462">
    <property type="entry name" value="Cache_3-Cache_2"/>
</dbReference>
<accession>A0ABV5M456</accession>
<keyword evidence="3 5" id="KW-0807">Transducer</keyword>
<evidence type="ECO:0000256" key="3">
    <source>
        <dbReference type="ARBA" id="ARBA00023224"/>
    </source>
</evidence>
<dbReference type="Gene3D" id="1.10.287.950">
    <property type="entry name" value="Methyl-accepting chemotaxis protein"/>
    <property type="match status" value="1"/>
</dbReference>
<dbReference type="Gene3D" id="3.30.450.20">
    <property type="entry name" value="PAS domain"/>
    <property type="match status" value="1"/>
</dbReference>
<evidence type="ECO:0000256" key="4">
    <source>
        <dbReference type="ARBA" id="ARBA00029447"/>
    </source>
</evidence>
<evidence type="ECO:0000256" key="6">
    <source>
        <dbReference type="SAM" id="Phobius"/>
    </source>
</evidence>
<evidence type="ECO:0000256" key="2">
    <source>
        <dbReference type="ARBA" id="ARBA00022989"/>
    </source>
</evidence>
<dbReference type="Pfam" id="PF00015">
    <property type="entry name" value="MCPsignal"/>
    <property type="match status" value="1"/>
</dbReference>
<keyword evidence="10" id="KW-1185">Reference proteome</keyword>
<dbReference type="Pfam" id="PF17201">
    <property type="entry name" value="Cache_3-Cache_2"/>
    <property type="match status" value="1"/>
</dbReference>
<dbReference type="SUPFAM" id="SSF103190">
    <property type="entry name" value="Sensory domain-like"/>
    <property type="match status" value="1"/>
</dbReference>
<evidence type="ECO:0000313" key="9">
    <source>
        <dbReference type="EMBL" id="MFB9443636.1"/>
    </source>
</evidence>
<dbReference type="InterPro" id="IPR029151">
    <property type="entry name" value="Sensor-like_sf"/>
</dbReference>
<dbReference type="RefSeq" id="WP_223093561.1">
    <property type="nucleotide sequence ID" value="NZ_CP061913.1"/>
</dbReference>
<dbReference type="PROSITE" id="PS50111">
    <property type="entry name" value="CHEMOTAXIS_TRANSDUC_2"/>
    <property type="match status" value="1"/>
</dbReference>
<dbReference type="Pfam" id="PF00672">
    <property type="entry name" value="HAMP"/>
    <property type="match status" value="1"/>
</dbReference>
<name>A0ABV5M456_9ACTN</name>
<feature type="transmembrane region" description="Helical" evidence="6">
    <location>
        <begin position="365"/>
        <end position="388"/>
    </location>
</feature>
<dbReference type="PANTHER" id="PTHR32089:SF112">
    <property type="entry name" value="LYSOZYME-LIKE PROTEIN-RELATED"/>
    <property type="match status" value="1"/>
</dbReference>
<reference evidence="9 10" key="1">
    <citation type="submission" date="2024-09" db="EMBL/GenBank/DDBJ databases">
        <authorList>
            <person name="Sun Q."/>
            <person name="Mori K."/>
        </authorList>
    </citation>
    <scope>NUCLEOTIDE SEQUENCE [LARGE SCALE GENOMIC DNA]</scope>
    <source>
        <strain evidence="9 10">JCM 3307</strain>
    </source>
</reference>
<comment type="caution">
    <text evidence="9">The sequence shown here is derived from an EMBL/GenBank/DDBJ whole genome shotgun (WGS) entry which is preliminary data.</text>
</comment>
<keyword evidence="1 6" id="KW-0812">Transmembrane</keyword>
<organism evidence="9 10">
    <name type="scientific">Dactylosporangium vinaceum</name>
    <dbReference type="NCBI Taxonomy" id="53362"/>
    <lineage>
        <taxon>Bacteria</taxon>
        <taxon>Bacillati</taxon>
        <taxon>Actinomycetota</taxon>
        <taxon>Actinomycetes</taxon>
        <taxon>Micromonosporales</taxon>
        <taxon>Micromonosporaceae</taxon>
        <taxon>Dactylosporangium</taxon>
    </lineage>
</organism>
<dbReference type="PROSITE" id="PS50885">
    <property type="entry name" value="HAMP"/>
    <property type="match status" value="1"/>
</dbReference>
<dbReference type="InterPro" id="IPR004089">
    <property type="entry name" value="MCPsignal_dom"/>
</dbReference>
<dbReference type="SMART" id="SM00304">
    <property type="entry name" value="HAMP"/>
    <property type="match status" value="1"/>
</dbReference>
<dbReference type="InterPro" id="IPR003660">
    <property type="entry name" value="HAMP_dom"/>
</dbReference>
<evidence type="ECO:0000256" key="5">
    <source>
        <dbReference type="PROSITE-ProRule" id="PRU00284"/>
    </source>
</evidence>
<dbReference type="SUPFAM" id="SSF58104">
    <property type="entry name" value="Methyl-accepting chemotaxis protein (MCP) signaling domain"/>
    <property type="match status" value="1"/>
</dbReference>
<dbReference type="CDD" id="cd06225">
    <property type="entry name" value="HAMP"/>
    <property type="match status" value="1"/>
</dbReference>
<keyword evidence="6" id="KW-0472">Membrane</keyword>
<sequence length="704" mass="72016">MQLRHRLLALGVGGTIVTALVLFGVGAVSSGRFSDDARTDAAALSRDDLNHVSEGVTRLAAAVGAGVQASVDRAQTAAIAELAQHGGLRFAPQTATWTATNQLTQAVTTVTLPRVTVGGVWLGQNRDLNTPTPVVDEIRGMVGGTVTLFQRMNAAGDLLRVATNVPNKSGQRAIGTYIPAVTADGSPNAVAAAIRDGKSYRGVAQVVGTWYVTGYDPLKDATGAVIGAIYFGVPQAEAIASLTKTIAETKVGPNGSVTVYSTGATDRGRVIASAVPADVNTVQLDAKDAAGVAYVDAITTEAPKLAAGAAWHGTFTLPGTVNRAAAANDVTVTYYAPYKWAIVTRAYGPDSEVFIDNLDRGRRDMLMAFALAAVLLAVVVGAVAWYWARRVSRQLAGLTGALDRVAQRDLTTTVHARGDDEVGRMGAALNTAVGELRGLLAEISGTAGEVSRSAARVAAVGDELGGAAAGAARQAGSVAESARDVTGNVQTVATGSAEMAASISAISRNADEAAKVALDSVQLAQRATTVMGQLGESSAQIVDVVKVISGIAEQTNLLALNATIEAARAGESGKGFAVVAGEVKELAQQTARATDDVTSRVAAIRADTDGAVTAINAITEAIDRVSEYQRAIATAVEEQTATTDAMQHNVRRAADASGAIAADIDGVSASVSTAQRAVETSRSAATELNSSAAALSALVSRFRL</sequence>
<feature type="domain" description="HAMP" evidence="8">
    <location>
        <begin position="389"/>
        <end position="441"/>
    </location>
</feature>
<evidence type="ECO:0000259" key="7">
    <source>
        <dbReference type="PROSITE" id="PS50111"/>
    </source>
</evidence>
<evidence type="ECO:0000256" key="1">
    <source>
        <dbReference type="ARBA" id="ARBA00022692"/>
    </source>
</evidence>
<evidence type="ECO:0000259" key="8">
    <source>
        <dbReference type="PROSITE" id="PS50885"/>
    </source>
</evidence>